<dbReference type="OrthoDB" id="5585968at2759"/>
<accession>A0A2S4PN45</accession>
<dbReference type="PIRSF" id="PIRSF007892">
    <property type="entry name" value="NAGS_fungal"/>
    <property type="match status" value="1"/>
</dbReference>
<keyword evidence="11" id="KW-0012">Acyltransferase</keyword>
<evidence type="ECO:0000256" key="1">
    <source>
        <dbReference type="ARBA" id="ARBA00002294"/>
    </source>
</evidence>
<evidence type="ECO:0000256" key="6">
    <source>
        <dbReference type="ARBA" id="ARBA00018802"/>
    </source>
</evidence>
<dbReference type="STRING" id="225359.A0A2S4PN45"/>
<evidence type="ECO:0000256" key="13">
    <source>
        <dbReference type="ARBA" id="ARBA00033251"/>
    </source>
</evidence>
<dbReference type="GO" id="GO:0006526">
    <property type="term" value="P:L-arginine biosynthetic process"/>
    <property type="evidence" value="ECO:0007669"/>
    <property type="project" value="UniProtKB-UniPathway"/>
</dbReference>
<dbReference type="GO" id="GO:0005759">
    <property type="term" value="C:mitochondrial matrix"/>
    <property type="evidence" value="ECO:0007669"/>
    <property type="project" value="TreeGrafter"/>
</dbReference>
<dbReference type="Proteomes" id="UP000237438">
    <property type="component" value="Unassembled WGS sequence"/>
</dbReference>
<dbReference type="InterPro" id="IPR011190">
    <property type="entry name" value="GlcNAc_Synth_fun"/>
</dbReference>
<evidence type="ECO:0000256" key="8">
    <source>
        <dbReference type="ARBA" id="ARBA00022679"/>
    </source>
</evidence>
<evidence type="ECO:0000256" key="4">
    <source>
        <dbReference type="ARBA" id="ARBA00008694"/>
    </source>
</evidence>
<dbReference type="Pfam" id="PF04768">
    <property type="entry name" value="NAT"/>
    <property type="match status" value="1"/>
</dbReference>
<dbReference type="GO" id="GO:0006592">
    <property type="term" value="P:ornithine biosynthetic process"/>
    <property type="evidence" value="ECO:0007669"/>
    <property type="project" value="TreeGrafter"/>
</dbReference>
<proteinExistence type="inferred from homology"/>
<name>A0A2S4PN45_9PEZI</name>
<comment type="subcellular location">
    <subcellularLocation>
        <location evidence="2">Mitochondrion</location>
    </subcellularLocation>
</comment>
<reference evidence="16 17" key="1">
    <citation type="submission" date="2017-10" db="EMBL/GenBank/DDBJ databases">
        <title>Development of genomic resources for the powdery mildew, Erysiphe pulchra.</title>
        <authorList>
            <person name="Wadl P.A."/>
            <person name="Mack B.M."/>
            <person name="Moore G."/>
            <person name="Beltz S.B."/>
        </authorList>
    </citation>
    <scope>NUCLEOTIDE SEQUENCE [LARGE SCALE GENOMIC DNA]</scope>
    <source>
        <strain evidence="16">Cflorida</strain>
    </source>
</reference>
<comment type="similarity">
    <text evidence="4">Belongs to the acetyltransferase family.</text>
</comment>
<dbReference type="AlphaFoldDB" id="A0A2S4PN45"/>
<organism evidence="16 17">
    <name type="scientific">Erysiphe pulchra</name>
    <dbReference type="NCBI Taxonomy" id="225359"/>
    <lineage>
        <taxon>Eukaryota</taxon>
        <taxon>Fungi</taxon>
        <taxon>Dikarya</taxon>
        <taxon>Ascomycota</taxon>
        <taxon>Pezizomycotina</taxon>
        <taxon>Leotiomycetes</taxon>
        <taxon>Erysiphales</taxon>
        <taxon>Erysiphaceae</taxon>
        <taxon>Erysiphe</taxon>
    </lineage>
</organism>
<evidence type="ECO:0000259" key="15">
    <source>
        <dbReference type="PROSITE" id="PS51731"/>
    </source>
</evidence>
<evidence type="ECO:0000256" key="9">
    <source>
        <dbReference type="ARBA" id="ARBA00022946"/>
    </source>
</evidence>
<comment type="function">
    <text evidence="1">N-acetylglutamate synthase involved in arginine biosynthesis.</text>
</comment>
<feature type="non-terminal residue" evidence="16">
    <location>
        <position position="1"/>
    </location>
</feature>
<dbReference type="Gene3D" id="3.40.1160.10">
    <property type="entry name" value="Acetylglutamate kinase-like"/>
    <property type="match status" value="1"/>
</dbReference>
<evidence type="ECO:0000313" key="17">
    <source>
        <dbReference type="Proteomes" id="UP000237438"/>
    </source>
</evidence>
<evidence type="ECO:0000256" key="10">
    <source>
        <dbReference type="ARBA" id="ARBA00023128"/>
    </source>
</evidence>
<comment type="caution">
    <text evidence="16">The sequence shown here is derived from an EMBL/GenBank/DDBJ whole genome shotgun (WGS) entry which is preliminary data.</text>
</comment>
<evidence type="ECO:0000256" key="14">
    <source>
        <dbReference type="ARBA" id="ARBA00048372"/>
    </source>
</evidence>
<keyword evidence="10" id="KW-0496">Mitochondrion</keyword>
<keyword evidence="8" id="KW-0808">Transferase</keyword>
<keyword evidence="17" id="KW-1185">Reference proteome</keyword>
<protein>
    <recommendedName>
        <fullName evidence="6">Amino-acid acetyltransferase, mitochondrial</fullName>
        <ecNumber evidence="5">2.3.1.1</ecNumber>
    </recommendedName>
    <alternativeName>
        <fullName evidence="12">Glutamate N-acetyltransferase</fullName>
    </alternativeName>
    <alternativeName>
        <fullName evidence="13">N-acetylglutamate synthase</fullName>
    </alternativeName>
</protein>
<evidence type="ECO:0000313" key="16">
    <source>
        <dbReference type="EMBL" id="POS83462.1"/>
    </source>
</evidence>
<dbReference type="PANTHER" id="PTHR23342:SF4">
    <property type="entry name" value="AMINO-ACID ACETYLTRANSFERASE, MITOCHONDRIAL"/>
    <property type="match status" value="1"/>
</dbReference>
<evidence type="ECO:0000256" key="12">
    <source>
        <dbReference type="ARBA" id="ARBA00030346"/>
    </source>
</evidence>
<comment type="pathway">
    <text evidence="3">Amino-acid biosynthesis; L-arginine biosynthesis; N(2)-acetyl-L-ornithine from L-glutamate: step 1/4.</text>
</comment>
<gene>
    <name evidence="16" type="ORF">EPUL_006787</name>
</gene>
<dbReference type="PROSITE" id="PS51731">
    <property type="entry name" value="GNAT_NAGS"/>
    <property type="match status" value="1"/>
</dbReference>
<evidence type="ECO:0000256" key="3">
    <source>
        <dbReference type="ARBA" id="ARBA00004925"/>
    </source>
</evidence>
<dbReference type="InterPro" id="IPR036393">
    <property type="entry name" value="AceGlu_kinase-like_sf"/>
</dbReference>
<dbReference type="EMBL" id="PEDP01001568">
    <property type="protein sequence ID" value="POS83462.1"/>
    <property type="molecule type" value="Genomic_DNA"/>
</dbReference>
<feature type="non-terminal residue" evidence="16">
    <location>
        <position position="648"/>
    </location>
</feature>
<keyword evidence="7" id="KW-0028">Amino-acid biosynthesis</keyword>
<feature type="domain" description="N-acetyltransferase" evidence="15">
    <location>
        <begin position="470"/>
        <end position="635"/>
    </location>
</feature>
<dbReference type="GO" id="GO:0004042">
    <property type="term" value="F:L-glutamate N-acetyltransferase activity"/>
    <property type="evidence" value="ECO:0007669"/>
    <property type="project" value="InterPro"/>
</dbReference>
<comment type="catalytic activity">
    <reaction evidence="14">
        <text>L-glutamate + acetyl-CoA = N-acetyl-L-glutamate + CoA + H(+)</text>
        <dbReference type="Rhea" id="RHEA:24292"/>
        <dbReference type="ChEBI" id="CHEBI:15378"/>
        <dbReference type="ChEBI" id="CHEBI:29985"/>
        <dbReference type="ChEBI" id="CHEBI:44337"/>
        <dbReference type="ChEBI" id="CHEBI:57287"/>
        <dbReference type="ChEBI" id="CHEBI:57288"/>
        <dbReference type="EC" id="2.3.1.1"/>
    </reaction>
</comment>
<dbReference type="EC" id="2.3.1.1" evidence="5"/>
<dbReference type="Gene3D" id="3.40.630.30">
    <property type="match status" value="1"/>
</dbReference>
<dbReference type="InterPro" id="IPR006855">
    <property type="entry name" value="Vertebrate-like_GNAT_dom"/>
</dbReference>
<evidence type="ECO:0000256" key="11">
    <source>
        <dbReference type="ARBA" id="ARBA00023315"/>
    </source>
</evidence>
<evidence type="ECO:0000256" key="5">
    <source>
        <dbReference type="ARBA" id="ARBA00012697"/>
    </source>
</evidence>
<dbReference type="UniPathway" id="UPA00068">
    <property type="reaction ID" value="UER00106"/>
</dbReference>
<dbReference type="PANTHER" id="PTHR23342">
    <property type="entry name" value="N-ACETYLGLUTAMATE SYNTHASE"/>
    <property type="match status" value="1"/>
</dbReference>
<evidence type="ECO:0000256" key="7">
    <source>
        <dbReference type="ARBA" id="ARBA00022605"/>
    </source>
</evidence>
<dbReference type="FunFam" id="3.40.630.30:FF:000049">
    <property type="entry name" value="Amino-acid acetyltransferase, mitochondrial"/>
    <property type="match status" value="1"/>
</dbReference>
<sequence length="648" mass="72835">IFFSVLNSSATKREAKSYIQRFAPPSLRHNLNCVVKKHKGIFNANLEILYEPAAISDSPKFIQKPTQPVDAVKETQQHLAVIKIRGIQNLSNKVVDGIGRTIYQLSRLGLTSIVVLDFNSENTPLSDFTMRNATRIKLETKQSNRILNAINQSGGNVARILENIIGIKEDSNYGTETFIALPELLAIQLRRGIIPVIPPVGYTNLTIKSLSVPANEIILALTRELAGISSNLKLNENPKDSLNSCQHILSTENLLDRLIILDPLGGIPTFHHPHGYHIYLNMVDEYDEVRQVLLQNLSDKSESKNSLNSSKLFGIDDAMLPSQNSETRLEVSPTHMKSNKKQIDLESTPENFHHIENLKLTRNVLSMLPSSSSALLISPEEVVRSVDDASHQSNLVGTRRQKNPLIHNLLTDKSLFSPSLPSYRRRKQVSPNEYDSKFDNVVIPITFAKHGIPVCIFPDPKIRPWIPNIGIPNISLTNSDINLSLLVNLINDSFGRTLDVPAYLARIENRIAGVIVAGNYEGGAILTWETPPEIDSSNTSCMVPYLDKFAVLRRSQGTGGVADLIFNCIVRKCFPNGVVWRSRKNNPVNKWYFERSRGTWKLPDSDWTMFWTTPNVILHQNRPLLLNYESVCRTIQPTWKENQNDINP</sequence>
<evidence type="ECO:0000256" key="2">
    <source>
        <dbReference type="ARBA" id="ARBA00004173"/>
    </source>
</evidence>
<keyword evidence="9" id="KW-0809">Transit peptide</keyword>